<dbReference type="Pfam" id="PF18122">
    <property type="entry name" value="APC1_C"/>
    <property type="match status" value="1"/>
</dbReference>
<evidence type="ECO:0000259" key="7">
    <source>
        <dbReference type="Pfam" id="PF18122"/>
    </source>
</evidence>
<dbReference type="FunFam" id="1.25.10.10:FF:000338">
    <property type="entry name" value="Anaphase-promoting complex subunit 1"/>
    <property type="match status" value="1"/>
</dbReference>
<keyword evidence="2" id="KW-0132">Cell division</keyword>
<dbReference type="Pfam" id="PF21282">
    <property type="entry name" value="APC1_3rd"/>
    <property type="match status" value="1"/>
</dbReference>
<dbReference type="Proteomes" id="UP000053144">
    <property type="component" value="Chromosome 7"/>
</dbReference>
<evidence type="ECO:0000256" key="3">
    <source>
        <dbReference type="ARBA" id="ARBA00022737"/>
    </source>
</evidence>
<evidence type="ECO:0000259" key="9">
    <source>
        <dbReference type="Pfam" id="PF21282"/>
    </source>
</evidence>
<dbReference type="InterPro" id="IPR041221">
    <property type="entry name" value="APC1_C"/>
</dbReference>
<dbReference type="InterPro" id="IPR049255">
    <property type="entry name" value="Apc1_N"/>
</dbReference>
<keyword evidence="5" id="KW-0131">Cell cycle</keyword>
<dbReference type="GO" id="GO:0070979">
    <property type="term" value="P:protein K11-linked ubiquitination"/>
    <property type="evidence" value="ECO:0007669"/>
    <property type="project" value="TreeGrafter"/>
</dbReference>
<evidence type="ECO:0000259" key="8">
    <source>
        <dbReference type="Pfam" id="PF20518"/>
    </source>
</evidence>
<accession>A0A0L9UVY0</accession>
<feature type="domain" description="Anaphase-promoting complex subunit 1 N-terminal" evidence="6">
    <location>
        <begin position="288"/>
        <end position="501"/>
    </location>
</feature>
<dbReference type="GO" id="GO:0060090">
    <property type="term" value="F:molecular adaptor activity"/>
    <property type="evidence" value="ECO:0007669"/>
    <property type="project" value="TreeGrafter"/>
</dbReference>
<organism evidence="10 11">
    <name type="scientific">Phaseolus angularis</name>
    <name type="common">Azuki bean</name>
    <name type="synonym">Vigna angularis</name>
    <dbReference type="NCBI Taxonomy" id="3914"/>
    <lineage>
        <taxon>Eukaryota</taxon>
        <taxon>Viridiplantae</taxon>
        <taxon>Streptophyta</taxon>
        <taxon>Embryophyta</taxon>
        <taxon>Tracheophyta</taxon>
        <taxon>Spermatophyta</taxon>
        <taxon>Magnoliopsida</taxon>
        <taxon>eudicotyledons</taxon>
        <taxon>Gunneridae</taxon>
        <taxon>Pentapetalae</taxon>
        <taxon>rosids</taxon>
        <taxon>fabids</taxon>
        <taxon>Fabales</taxon>
        <taxon>Fabaceae</taxon>
        <taxon>Papilionoideae</taxon>
        <taxon>50 kb inversion clade</taxon>
        <taxon>NPAAA clade</taxon>
        <taxon>indigoferoid/millettioid clade</taxon>
        <taxon>Phaseoleae</taxon>
        <taxon>Vigna</taxon>
    </lineage>
</organism>
<dbReference type="Pfam" id="PF20518">
    <property type="entry name" value="Apc1_MidN"/>
    <property type="match status" value="1"/>
</dbReference>
<dbReference type="PANTHER" id="PTHR12827">
    <property type="entry name" value="MEIOTIC CHECKPOINT REGULATOR TSG24 FAMILY MEMBER"/>
    <property type="match status" value="1"/>
</dbReference>
<dbReference type="InterPro" id="IPR002015">
    <property type="entry name" value="Proteasome/cyclosome_rpt"/>
</dbReference>
<name>A0A0L9UVY0_PHAAN</name>
<keyword evidence="3" id="KW-0677">Repeat</keyword>
<dbReference type="Gramene" id="KOM46891">
    <property type="protein sequence ID" value="KOM46891"/>
    <property type="gene ID" value="LR48_Vigan07g059500"/>
</dbReference>
<keyword evidence="4" id="KW-0498">Mitosis</keyword>
<dbReference type="InterPro" id="IPR046794">
    <property type="entry name" value="Apc1_MidN"/>
</dbReference>
<dbReference type="GO" id="GO:0007091">
    <property type="term" value="P:metaphase/anaphase transition of mitotic cell cycle"/>
    <property type="evidence" value="ECO:0007669"/>
    <property type="project" value="TreeGrafter"/>
</dbReference>
<dbReference type="InterPro" id="IPR024990">
    <property type="entry name" value="Apc1"/>
</dbReference>
<dbReference type="InterPro" id="IPR048971">
    <property type="entry name" value="Apc1_3rd"/>
</dbReference>
<dbReference type="Pfam" id="PF01851">
    <property type="entry name" value="PC_rep"/>
    <property type="match status" value="1"/>
</dbReference>
<dbReference type="InterPro" id="IPR011989">
    <property type="entry name" value="ARM-like"/>
</dbReference>
<gene>
    <name evidence="10" type="ORF">LR48_Vigan07g059500</name>
</gene>
<protein>
    <submittedName>
        <fullName evidence="10">Uncharacterized protein</fullName>
    </submittedName>
</protein>
<feature type="domain" description="Anaphase-promoting complex subunit 1 beta-sandwich" evidence="9">
    <location>
        <begin position="1408"/>
        <end position="1451"/>
    </location>
</feature>
<sequence length="1923" mass="212485">MSIGVRCLTVLGEFKPFGLVAEALDGKSPGTVSDKYDYFLFDPEIARDRDAEDECDNVSPEPTTCGDHELFIRGNRITWSTGARVFKRFTLPSDIVKVCWCRLNHIAEALLCILQSDRLTIYNTSGEVVSLPLPRTITSIWPLPFGLLLQQDVETNIPSRLHFSSPSALLSTRDMLLSASNLIQKGEGSSVSSHLILMDPLDEHRPTFIEERGKLNMMKEYDEKTIWTSDQVPLMASYNKGKMQHSLWVAEIVNSNVDDDSAGGLLPVDPMSVLPKHLSFRKIWQGKGAQTAACKVFMATDDDATPVVCFFHQEQKKLLSLSLQMVEINNEIVYDVKPDMGWNIHAIAASPVTVTRPRVKVGVLPFSDIMVLSPENCLLLYSGKQCLCKYVLPCLNKDKILHDLEISEESSFRNDLKITGLADAVKGRVNVIVNNRQIFRCALRESPSSVLANDCITALAEGLCSSFYRHLLGLLWKDGDPAHSPEAEPIVDSEWNSFCVLFGNAALLFGKQLVGWDLELLSVLLCNIAEFLVEENYLDHYIRDFPGLSKKFLMPGMSVSPKICPSLFRWFENCLQYGCHCANTNDIPALVCKEGSSVVSVARKVVCFYSILSGAKLLGNKLSTGVYCSITMGSHSSKEELTVLAMVGERFGLQQLDSLPSGVSLPLRHALDKCRDSPPNDWPAAAYVLLGRQDLAMSTLARECKYRGIETPSNVNLISMSTPYMLNLHPVTISSTISDAIGLEGAKFEDTDSVDGSMTDGMEHIFNSSTQLRYGRDLRLNEVRRLLCSSRPVAIQTSINHSASDQDLQQAQLWHLAQRTTSLPLGRGAFTLATIYTLLTEAFTVPKLVLAGRLPAQQNATVNLDPNIRNIQELRSWPEFHNAVAAGLRLAPLQGRMSRTWVLYNRPEEPNSVHAGLLLALGLHGFLRVLAVTDIYQYFSQEHESTTVGLMLGLAASYGGTMHPAISKTLYFHIPVRHPSSYPELEVPTLLQVPNKLVRSAVSRSGRIIQSTVVSTGELAVILRRGVPDQEGIKTLSRNCRIQIGGKMASIIDGRLNGEIGRRSGGDNVLEREGHAVSAGFALGLVALGRGEDALGFIDTFVNCLFLYIGDKERPHFSTVSMDECRGSAQMMDGTTVNIDVTAPGAIIAIALMFMKTESEAIVSRLPIPNTFFDLQYVRPDFIMLRVIARNLIMWSRVHPSKDWVWSQIPEIVRCAVEGIGGDDNDIDDMDAEAFIQAYVNIIAGACISLGLVFAGTRNENAQELLYEFAIYFLNEIKPVSPTSGKVFPSGLCHHIDRGTLETCLHLIVLSLSVVMAGSGHLQTFRLLRFLRSRNCADGQSSYGIQMAVSLATGFLFLGGGMRTFSTTNHSIAALLITLYPRLPTGPNDNRCHLQAFRHLYVLATEARWIQTVDVDTGLPVYAPLEVTVRETEHYAESSFCEVTPCLLPERSINPRSLYFAVHRRSPPPATIHRQPPSQFRPVTSGSGSSLRATANRVGSDGYFSFTCRHECQISPIVVAAAVVIFSGEDKGWVRLKERDSTLVIHLPEASARAAFLQLISGACSSRATLPVSESHRAAAGRVAGPPSLFVVVSLLVPLQGNVIPAGLLLFRAVKSLKLKRIRVCGPRYWPQVIDFTPEDKPWWNFGDKNNPFNSGILFIKRKVGACSYVDDPIGCQSLLSRAMHKVFGLTSLKASDTIRDIRNGSDSITVDQLVGTFSSDPSLIAFAQLCCDPSWYNRSDVDFKEFCLQVLFECVSKDRPALLQVYLSLYTTVESMAEQVTKGAVGFSDSLSISGFKLALIYIEALMTGKLSAPKGGIVQSTFVGSLRKQVEELLNCSQELKDDFHNYLKLGKWPDGESQDKRSILLSWFLQWFDVPASSVIRTTVDRVKPKLMSSSSVPFLRLLFPRTHIRVISEIDRCLS</sequence>
<dbReference type="STRING" id="3914.A0A0L9UVY0"/>
<comment type="similarity">
    <text evidence="1">Belongs to the APC1 family.</text>
</comment>
<evidence type="ECO:0000256" key="5">
    <source>
        <dbReference type="ARBA" id="ARBA00023306"/>
    </source>
</evidence>
<dbReference type="OMA" id="KWPDAQK"/>
<evidence type="ECO:0000313" key="11">
    <source>
        <dbReference type="Proteomes" id="UP000053144"/>
    </source>
</evidence>
<feature type="domain" description="Anaphase-promoting complex subunit 1 C-terminal" evidence="7">
    <location>
        <begin position="1713"/>
        <end position="1878"/>
    </location>
</feature>
<dbReference type="Pfam" id="PF12859">
    <property type="entry name" value="ANAPC1"/>
    <property type="match status" value="2"/>
</dbReference>
<dbReference type="GO" id="GO:0031145">
    <property type="term" value="P:anaphase-promoting complex-dependent catabolic process"/>
    <property type="evidence" value="ECO:0007669"/>
    <property type="project" value="TreeGrafter"/>
</dbReference>
<evidence type="ECO:0000256" key="1">
    <source>
        <dbReference type="ARBA" id="ARBA00010547"/>
    </source>
</evidence>
<feature type="domain" description="Anaphase-promoting complex subunit 1 N-terminal" evidence="6">
    <location>
        <begin position="33"/>
        <end position="255"/>
    </location>
</feature>
<evidence type="ECO:0000259" key="6">
    <source>
        <dbReference type="Pfam" id="PF12859"/>
    </source>
</evidence>
<dbReference type="GO" id="GO:0051301">
    <property type="term" value="P:cell division"/>
    <property type="evidence" value="ECO:0007669"/>
    <property type="project" value="UniProtKB-KW"/>
</dbReference>
<evidence type="ECO:0000256" key="4">
    <source>
        <dbReference type="ARBA" id="ARBA00022776"/>
    </source>
</evidence>
<proteinExistence type="inferred from homology"/>
<evidence type="ECO:0000313" key="10">
    <source>
        <dbReference type="EMBL" id="KOM46891.1"/>
    </source>
</evidence>
<dbReference type="GO" id="GO:0005680">
    <property type="term" value="C:anaphase-promoting complex"/>
    <property type="evidence" value="ECO:0007669"/>
    <property type="project" value="InterPro"/>
</dbReference>
<feature type="domain" description="Anaphase-promoting complex subunit 1 middle" evidence="8">
    <location>
        <begin position="514"/>
        <end position="696"/>
    </location>
</feature>
<dbReference type="PANTHER" id="PTHR12827:SF3">
    <property type="entry name" value="ANAPHASE-PROMOTING COMPLEX SUBUNIT 1"/>
    <property type="match status" value="1"/>
</dbReference>
<dbReference type="Gene3D" id="1.25.10.10">
    <property type="entry name" value="Leucine-rich Repeat Variant"/>
    <property type="match status" value="2"/>
</dbReference>
<dbReference type="EMBL" id="CM003377">
    <property type="protein sequence ID" value="KOM46891.1"/>
    <property type="molecule type" value="Genomic_DNA"/>
</dbReference>
<reference evidence="11" key="1">
    <citation type="journal article" date="2015" name="Proc. Natl. Acad. Sci. U.S.A.">
        <title>Genome sequencing of adzuki bean (Vigna angularis) provides insight into high starch and low fat accumulation and domestication.</title>
        <authorList>
            <person name="Yang K."/>
            <person name="Tian Z."/>
            <person name="Chen C."/>
            <person name="Luo L."/>
            <person name="Zhao B."/>
            <person name="Wang Z."/>
            <person name="Yu L."/>
            <person name="Li Y."/>
            <person name="Sun Y."/>
            <person name="Li W."/>
            <person name="Chen Y."/>
            <person name="Li Y."/>
            <person name="Zhang Y."/>
            <person name="Ai D."/>
            <person name="Zhao J."/>
            <person name="Shang C."/>
            <person name="Ma Y."/>
            <person name="Wu B."/>
            <person name="Wang M."/>
            <person name="Gao L."/>
            <person name="Sun D."/>
            <person name="Zhang P."/>
            <person name="Guo F."/>
            <person name="Wang W."/>
            <person name="Li Y."/>
            <person name="Wang J."/>
            <person name="Varshney R.K."/>
            <person name="Wang J."/>
            <person name="Ling H.Q."/>
            <person name="Wan P."/>
        </authorList>
    </citation>
    <scope>NUCLEOTIDE SEQUENCE</scope>
    <source>
        <strain evidence="11">cv. Jingnong 6</strain>
    </source>
</reference>
<evidence type="ECO:0000256" key="2">
    <source>
        <dbReference type="ARBA" id="ARBA00022618"/>
    </source>
</evidence>